<dbReference type="Pfam" id="PF07358">
    <property type="entry name" value="DUF1482"/>
    <property type="match status" value="1"/>
</dbReference>
<comment type="caution">
    <text evidence="1">The sequence shown here is derived from an EMBL/GenBank/DDBJ whole genome shotgun (WGS) entry which is preliminary data.</text>
</comment>
<organism evidence="1 2">
    <name type="scientific">Enterobacter bugandensis</name>
    <dbReference type="NCBI Taxonomy" id="881260"/>
    <lineage>
        <taxon>Bacteria</taxon>
        <taxon>Pseudomonadati</taxon>
        <taxon>Pseudomonadota</taxon>
        <taxon>Gammaproteobacteria</taxon>
        <taxon>Enterobacterales</taxon>
        <taxon>Enterobacteriaceae</taxon>
        <taxon>Enterobacter</taxon>
    </lineage>
</organism>
<dbReference type="RefSeq" id="WP_280030315.1">
    <property type="nucleotide sequence ID" value="NZ_JAOCAP010000020.1"/>
</dbReference>
<name>A0AA42TRV1_9ENTR</name>
<protein>
    <submittedName>
        <fullName evidence="1">YebW family protein</fullName>
    </submittedName>
</protein>
<proteinExistence type="predicted"/>
<accession>A0AA42TRV1</accession>
<evidence type="ECO:0000313" key="1">
    <source>
        <dbReference type="EMBL" id="MDH1321153.1"/>
    </source>
</evidence>
<dbReference type="InterPro" id="IPR009954">
    <property type="entry name" value="DUF1482"/>
</dbReference>
<evidence type="ECO:0000313" key="2">
    <source>
        <dbReference type="Proteomes" id="UP001158416"/>
    </source>
</evidence>
<gene>
    <name evidence="1" type="ORF">N5C39_22535</name>
</gene>
<dbReference type="AlphaFoldDB" id="A0AA42TRV1"/>
<dbReference type="EMBL" id="JAOCAP010000020">
    <property type="protein sequence ID" value="MDH1321153.1"/>
    <property type="molecule type" value="Genomic_DNA"/>
</dbReference>
<sequence>MTGPLFALVLTTYLTTGEVQDSVVDVFPTYSECMKAADQQKIEGSCYPVEKIIHQGEETPAGY</sequence>
<reference evidence="1" key="1">
    <citation type="submission" date="2022-09" db="EMBL/GenBank/DDBJ databases">
        <title>Intensive care unit water sources are persistently colonized with multi-drug resistant bacteria and are the site of extensive horizontal gene transfer of antibiotic resistance genes.</title>
        <authorList>
            <person name="Diorio-Toth L."/>
        </authorList>
    </citation>
    <scope>NUCLEOTIDE SEQUENCE</scope>
    <source>
        <strain evidence="1">GD03936</strain>
    </source>
</reference>
<dbReference type="Proteomes" id="UP001158416">
    <property type="component" value="Unassembled WGS sequence"/>
</dbReference>